<dbReference type="AlphaFoldDB" id="A0AAE3WCW0"/>
<comment type="caution">
    <text evidence="2">The sequence shown here is derived from an EMBL/GenBank/DDBJ whole genome shotgun (WGS) entry which is preliminary data.</text>
</comment>
<dbReference type="Gene3D" id="3.30.1330.30">
    <property type="match status" value="1"/>
</dbReference>
<dbReference type="Proteomes" id="UP001226762">
    <property type="component" value="Unassembled WGS sequence"/>
</dbReference>
<keyword evidence="3" id="KW-1185">Reference proteome</keyword>
<protein>
    <submittedName>
        <fullName evidence="2">RNA-binding protein</fullName>
    </submittedName>
</protein>
<accession>A0AAE3WCW0</accession>
<dbReference type="InterPro" id="IPR007393">
    <property type="entry name" value="YlxR_dom"/>
</dbReference>
<reference evidence="2" key="2">
    <citation type="submission" date="2023-02" db="EMBL/GenBank/DDBJ databases">
        <title>'Rhodoalgimonas zhirmunskyi' gen. nov., isolated from a red alga.</title>
        <authorList>
            <person name="Nedashkovskaya O.I."/>
            <person name="Otstavnykh N.Y."/>
            <person name="Bystritskaya E.P."/>
            <person name="Balabanova L.A."/>
            <person name="Isaeva M.P."/>
        </authorList>
    </citation>
    <scope>NUCLEOTIDE SEQUENCE</scope>
    <source>
        <strain evidence="2">KCTC 52189</strain>
    </source>
</reference>
<gene>
    <name evidence="2" type="ORF">NO357_10795</name>
</gene>
<dbReference type="InterPro" id="IPR029064">
    <property type="entry name" value="Ribosomal_eL30-like_sf"/>
</dbReference>
<dbReference type="Pfam" id="PF04296">
    <property type="entry name" value="YlxR"/>
    <property type="match status" value="1"/>
</dbReference>
<evidence type="ECO:0000313" key="2">
    <source>
        <dbReference type="EMBL" id="MDQ2090384.1"/>
    </source>
</evidence>
<dbReference type="InterPro" id="IPR035931">
    <property type="entry name" value="YlxR-like_sf"/>
</dbReference>
<dbReference type="SUPFAM" id="SSF64376">
    <property type="entry name" value="YlxR-like"/>
    <property type="match status" value="1"/>
</dbReference>
<evidence type="ECO:0000313" key="3">
    <source>
        <dbReference type="Proteomes" id="UP001226762"/>
    </source>
</evidence>
<sequence length="206" mass="22023">MGRGGAARARDDGTVRKCIATGELLPKGRLIRFVVGPQARIVPDITGKLPGRGIWVSAARQALEKAVAKKLFARAAKQAVQVPDDLVEQVEALLTKRLIELIALARKSGQAVAGFEKVKDWLGREDVKVLLQSSDGSERGKGKLWTPQGARYVGWLTSDELGQAFGRETVVHAAIGAGGLAPRVVEEAARLKALRDSDGGTTRRKG</sequence>
<reference evidence="2" key="1">
    <citation type="submission" date="2022-07" db="EMBL/GenBank/DDBJ databases">
        <authorList>
            <person name="Otstavnykh N."/>
            <person name="Isaeva M."/>
            <person name="Bystritskaya E."/>
        </authorList>
    </citation>
    <scope>NUCLEOTIDE SEQUENCE</scope>
    <source>
        <strain evidence="2">KCTC 52189</strain>
    </source>
</reference>
<organism evidence="2 3">
    <name type="scientific">Marimonas arenosa</name>
    <dbReference type="NCBI Taxonomy" id="1795305"/>
    <lineage>
        <taxon>Bacteria</taxon>
        <taxon>Pseudomonadati</taxon>
        <taxon>Pseudomonadota</taxon>
        <taxon>Alphaproteobacteria</taxon>
        <taxon>Rhodobacterales</taxon>
        <taxon>Paracoccaceae</taxon>
        <taxon>Marimonas</taxon>
    </lineage>
</organism>
<dbReference type="InterPro" id="IPR037465">
    <property type="entry name" value="YlxR"/>
</dbReference>
<dbReference type="EMBL" id="JANHAX010000003">
    <property type="protein sequence ID" value="MDQ2090384.1"/>
    <property type="molecule type" value="Genomic_DNA"/>
</dbReference>
<evidence type="ECO:0000259" key="1">
    <source>
        <dbReference type="Pfam" id="PF04296"/>
    </source>
</evidence>
<dbReference type="PANTHER" id="PTHR34215:SF1">
    <property type="entry name" value="YLXR DOMAIN-CONTAINING PROTEIN"/>
    <property type="match status" value="1"/>
</dbReference>
<feature type="domain" description="YlxR" evidence="1">
    <location>
        <begin position="16"/>
        <end position="91"/>
    </location>
</feature>
<dbReference type="SUPFAM" id="SSF55315">
    <property type="entry name" value="L30e-like"/>
    <property type="match status" value="1"/>
</dbReference>
<dbReference type="Gene3D" id="3.30.1230.10">
    <property type="entry name" value="YlxR-like"/>
    <property type="match status" value="1"/>
</dbReference>
<proteinExistence type="predicted"/>
<dbReference type="NCBIfam" id="NF006622">
    <property type="entry name" value="PRK09190.1"/>
    <property type="match status" value="1"/>
</dbReference>
<dbReference type="CDD" id="cd00279">
    <property type="entry name" value="YlxR"/>
    <property type="match status" value="1"/>
</dbReference>
<dbReference type="PANTHER" id="PTHR34215">
    <property type="entry name" value="BLL0784 PROTEIN"/>
    <property type="match status" value="1"/>
</dbReference>
<dbReference type="RefSeq" id="WP_306735669.1">
    <property type="nucleotide sequence ID" value="NZ_JANHAX010000003.1"/>
</dbReference>
<name>A0AAE3WCW0_9RHOB</name>